<proteinExistence type="predicted"/>
<sequence length="101" mass="11213">MSDSPRIDALRYDDKHGVAPGEEIVFLGEYFEDVDHAVVYDKNQQSLGVLLEAHPQGKDSEVAARRSLDDKLKEQQVYLQLVTADGSRSSNLAGPVRFVNP</sequence>
<dbReference type="AlphaFoldDB" id="A0A401YE65"/>
<gene>
    <name evidence="1" type="ORF">EHYA_00528</name>
</gene>
<keyword evidence="2" id="KW-1185">Reference proteome</keyword>
<dbReference type="RefSeq" id="WP_126635194.1">
    <property type="nucleotide sequence ID" value="NZ_BIFH01000013.1"/>
</dbReference>
<comment type="caution">
    <text evidence="1">The sequence shown here is derived from an EMBL/GenBank/DDBJ whole genome shotgun (WGS) entry which is preliminary data.</text>
</comment>
<evidence type="ECO:0000313" key="1">
    <source>
        <dbReference type="EMBL" id="GCD92885.1"/>
    </source>
</evidence>
<reference evidence="1 2" key="1">
    <citation type="submission" date="2018-12" db="EMBL/GenBank/DDBJ databases">
        <title>Draft genome sequence of Embleya hyalina NBRC 13850T.</title>
        <authorList>
            <person name="Komaki H."/>
            <person name="Hosoyama A."/>
            <person name="Kimura A."/>
            <person name="Ichikawa N."/>
            <person name="Tamura T."/>
        </authorList>
    </citation>
    <scope>NUCLEOTIDE SEQUENCE [LARGE SCALE GENOMIC DNA]</scope>
    <source>
        <strain evidence="1 2">NBRC 13850</strain>
    </source>
</reference>
<accession>A0A401YE65</accession>
<name>A0A401YE65_9ACTN</name>
<evidence type="ECO:0000313" key="2">
    <source>
        <dbReference type="Proteomes" id="UP000286931"/>
    </source>
</evidence>
<protein>
    <submittedName>
        <fullName evidence="1">Uncharacterized protein</fullName>
    </submittedName>
</protein>
<organism evidence="1 2">
    <name type="scientific">Embleya hyalina</name>
    <dbReference type="NCBI Taxonomy" id="516124"/>
    <lineage>
        <taxon>Bacteria</taxon>
        <taxon>Bacillati</taxon>
        <taxon>Actinomycetota</taxon>
        <taxon>Actinomycetes</taxon>
        <taxon>Kitasatosporales</taxon>
        <taxon>Streptomycetaceae</taxon>
        <taxon>Embleya</taxon>
    </lineage>
</organism>
<dbReference type="Proteomes" id="UP000286931">
    <property type="component" value="Unassembled WGS sequence"/>
</dbReference>
<dbReference type="EMBL" id="BIFH01000013">
    <property type="protein sequence ID" value="GCD92885.1"/>
    <property type="molecule type" value="Genomic_DNA"/>
</dbReference>